<dbReference type="SUPFAM" id="SSF53955">
    <property type="entry name" value="Lysozyme-like"/>
    <property type="match status" value="1"/>
</dbReference>
<comment type="similarity">
    <text evidence="1">Belongs to the transglycosylase Slt family.</text>
</comment>
<dbReference type="Gene3D" id="1.10.530.10">
    <property type="match status" value="1"/>
</dbReference>
<dbReference type="EMBL" id="LR792683">
    <property type="protein sequence ID" value="CAB3391727.1"/>
    <property type="molecule type" value="Genomic_DNA"/>
</dbReference>
<evidence type="ECO:0000259" key="3">
    <source>
        <dbReference type="Pfam" id="PF01464"/>
    </source>
</evidence>
<dbReference type="PROSITE" id="PS00922">
    <property type="entry name" value="TRANSGLYCOSYLASE"/>
    <property type="match status" value="1"/>
</dbReference>
<organism evidence="4 5">
    <name type="scientific">Kyrpidia spormannii</name>
    <dbReference type="NCBI Taxonomy" id="2055160"/>
    <lineage>
        <taxon>Bacteria</taxon>
        <taxon>Bacillati</taxon>
        <taxon>Bacillota</taxon>
        <taxon>Bacilli</taxon>
        <taxon>Bacillales</taxon>
        <taxon>Alicyclobacillaceae</taxon>
        <taxon>Kyrpidia</taxon>
    </lineage>
</organism>
<dbReference type="InterPro" id="IPR023346">
    <property type="entry name" value="Lysozyme-like_dom_sf"/>
</dbReference>
<dbReference type="InterPro" id="IPR000189">
    <property type="entry name" value="Transglyc_AS"/>
</dbReference>
<reference evidence="4 5" key="1">
    <citation type="submission" date="2020-04" db="EMBL/GenBank/DDBJ databases">
        <authorList>
            <person name="Hogendoorn C."/>
        </authorList>
    </citation>
    <scope>NUCLEOTIDE SEQUENCE [LARGE SCALE GENOMIC DNA]</scope>
    <source>
        <strain evidence="4">COOX1</strain>
    </source>
</reference>
<evidence type="ECO:0000313" key="5">
    <source>
        <dbReference type="Proteomes" id="UP000502196"/>
    </source>
</evidence>
<dbReference type="CDD" id="cd00254">
    <property type="entry name" value="LT-like"/>
    <property type="match status" value="1"/>
</dbReference>
<protein>
    <submittedName>
        <fullName evidence="4">Lytic transglycosylase catalytic</fullName>
    </submittedName>
</protein>
<proteinExistence type="inferred from homology"/>
<evidence type="ECO:0000256" key="2">
    <source>
        <dbReference type="SAM" id="MobiDB-lite"/>
    </source>
</evidence>
<feature type="compositionally biased region" description="Polar residues" evidence="2">
    <location>
        <begin position="66"/>
        <end position="82"/>
    </location>
</feature>
<dbReference type="AlphaFoldDB" id="A0A6F9E626"/>
<accession>A0A6F9E626</accession>
<dbReference type="Pfam" id="PF01464">
    <property type="entry name" value="SLT"/>
    <property type="match status" value="1"/>
</dbReference>
<dbReference type="InterPro" id="IPR008258">
    <property type="entry name" value="Transglycosylase_SLT_dom_1"/>
</dbReference>
<dbReference type="Proteomes" id="UP000502196">
    <property type="component" value="Chromosome"/>
</dbReference>
<evidence type="ECO:0000256" key="1">
    <source>
        <dbReference type="ARBA" id="ARBA00007734"/>
    </source>
</evidence>
<name>A0A6F9E626_9BACL</name>
<feature type="compositionally biased region" description="Polar residues" evidence="2">
    <location>
        <begin position="18"/>
        <end position="38"/>
    </location>
</feature>
<gene>
    <name evidence="4" type="ORF">COOX1_1055</name>
</gene>
<feature type="region of interest" description="Disordered" evidence="2">
    <location>
        <begin position="1"/>
        <end position="82"/>
    </location>
</feature>
<evidence type="ECO:0000313" key="4">
    <source>
        <dbReference type="EMBL" id="CAB3391727.1"/>
    </source>
</evidence>
<dbReference type="GO" id="GO:0008933">
    <property type="term" value="F:peptidoglycan lytic transglycosylase activity"/>
    <property type="evidence" value="ECO:0007669"/>
    <property type="project" value="InterPro"/>
</dbReference>
<dbReference type="PANTHER" id="PTHR37423:SF2">
    <property type="entry name" value="MEMBRANE-BOUND LYTIC MUREIN TRANSGLYCOSYLASE C"/>
    <property type="match status" value="1"/>
</dbReference>
<dbReference type="GO" id="GO:0016020">
    <property type="term" value="C:membrane"/>
    <property type="evidence" value="ECO:0007669"/>
    <property type="project" value="InterPro"/>
</dbReference>
<feature type="domain" description="Transglycosylase SLT" evidence="3">
    <location>
        <begin position="181"/>
        <end position="285"/>
    </location>
</feature>
<dbReference type="RefSeq" id="WP_414467656.1">
    <property type="nucleotide sequence ID" value="NZ_CP047971.1"/>
</dbReference>
<dbReference type="GO" id="GO:0000270">
    <property type="term" value="P:peptidoglycan metabolic process"/>
    <property type="evidence" value="ECO:0007669"/>
    <property type="project" value="InterPro"/>
</dbReference>
<dbReference type="PANTHER" id="PTHR37423">
    <property type="entry name" value="SOLUBLE LYTIC MUREIN TRANSGLYCOSYLASE-RELATED"/>
    <property type="match status" value="1"/>
</dbReference>
<sequence length="300" mass="30617">MDLMSEIGLAGAPRIPTDTPSPHGSTTARPTGAHSRSTFSDHLDQALGLRPGATSGALSAPPKEAGSTTTPQAVSSNAPSQGSAAGIKAWLDLVRIWAAERMAALPDAGGSSDPSSPLSQGDSFGADLLPFVIQALSASGSSTGAGMVLPMLFGATSETVASAPVANRSPAPPSTGRWDALIQDVAARRGLDPALLRAVMMAESGGNPAVRSPAGALGLMQLMPSTARALGVDPLDPAQNLDGGAQYLRSLLDRYGGDVLKATAAYNAGPGAVDRYGGIPPYQETQAYVRRIQQLYARYV</sequence>